<keyword evidence="1" id="KW-0349">Heme</keyword>
<dbReference type="Proteomes" id="UP000544122">
    <property type="component" value="Unassembled WGS sequence"/>
</dbReference>
<comment type="caution">
    <text evidence="3">The sequence shown here is derived from an EMBL/GenBank/DDBJ whole genome shotgun (WGS) entry which is preliminary data.</text>
</comment>
<comment type="similarity">
    <text evidence="1">Belongs to the globin family.</text>
</comment>
<evidence type="ECO:0000256" key="1">
    <source>
        <dbReference type="RuleBase" id="RU000356"/>
    </source>
</evidence>
<keyword evidence="1" id="KW-0813">Transport</keyword>
<organism evidence="3 4">
    <name type="scientific">Bradyrhizobium australiense</name>
    <dbReference type="NCBI Taxonomy" id="2721161"/>
    <lineage>
        <taxon>Bacteria</taxon>
        <taxon>Pseudomonadati</taxon>
        <taxon>Pseudomonadota</taxon>
        <taxon>Alphaproteobacteria</taxon>
        <taxon>Hyphomicrobiales</taxon>
        <taxon>Nitrobacteraceae</taxon>
        <taxon>Bradyrhizobium</taxon>
    </lineage>
</organism>
<proteinExistence type="inferred from homology"/>
<dbReference type="SUPFAM" id="SSF46458">
    <property type="entry name" value="Globin-like"/>
    <property type="match status" value="1"/>
</dbReference>
<dbReference type="RefSeq" id="WP_171581883.1">
    <property type="nucleotide sequence ID" value="NZ_JAAVLX010000008.1"/>
</dbReference>
<dbReference type="Pfam" id="PF00042">
    <property type="entry name" value="Globin"/>
    <property type="match status" value="1"/>
</dbReference>
<dbReference type="Gene3D" id="1.10.490.10">
    <property type="entry name" value="Globins"/>
    <property type="match status" value="1"/>
</dbReference>
<evidence type="ECO:0000259" key="2">
    <source>
        <dbReference type="Pfam" id="PF00042"/>
    </source>
</evidence>
<keyword evidence="4" id="KW-1185">Reference proteome</keyword>
<accession>A0A7Y4GVP5</accession>
<sequence length="139" mass="15465">MTASSNPIERSFGIAAERCEDLTPLVYRRLFEAHAEARTMFRTDGSELVKRSMLALTSDAILDFAGERTGHFRLIASEASSHDAYGTPRELFVAFFGIIAQTLREVVGPDWSDEVDVAWRTLLGEIESLVAVQCENNQP</sequence>
<dbReference type="InterPro" id="IPR000971">
    <property type="entry name" value="Globin"/>
</dbReference>
<name>A0A7Y4GVP5_9BRAD</name>
<dbReference type="GO" id="GO:0020037">
    <property type="term" value="F:heme binding"/>
    <property type="evidence" value="ECO:0007669"/>
    <property type="project" value="InterPro"/>
</dbReference>
<dbReference type="GO" id="GO:0019825">
    <property type="term" value="F:oxygen binding"/>
    <property type="evidence" value="ECO:0007669"/>
    <property type="project" value="InterPro"/>
</dbReference>
<dbReference type="InterPro" id="IPR044399">
    <property type="entry name" value="Mb-like_M"/>
</dbReference>
<dbReference type="CDD" id="cd01040">
    <property type="entry name" value="Mb-like"/>
    <property type="match status" value="1"/>
</dbReference>
<dbReference type="EMBL" id="JAAVLX010000008">
    <property type="protein sequence ID" value="NOJ42637.1"/>
    <property type="molecule type" value="Genomic_DNA"/>
</dbReference>
<dbReference type="AlphaFoldDB" id="A0A7Y4GVP5"/>
<keyword evidence="1" id="KW-0479">Metal-binding</keyword>
<keyword evidence="1" id="KW-0561">Oxygen transport</keyword>
<gene>
    <name evidence="3" type="ORF">HCN58_24155</name>
</gene>
<evidence type="ECO:0000313" key="3">
    <source>
        <dbReference type="EMBL" id="NOJ42637.1"/>
    </source>
</evidence>
<keyword evidence="1" id="KW-0408">Iron</keyword>
<dbReference type="InterPro" id="IPR012292">
    <property type="entry name" value="Globin/Proto"/>
</dbReference>
<reference evidence="3 4" key="1">
    <citation type="submission" date="2020-03" db="EMBL/GenBank/DDBJ databases">
        <title>Bradyrhizobium diversity isolated from nodules of Indigofera sp.</title>
        <authorList>
            <person name="Klepa M."/>
            <person name="Helene L."/>
            <person name="Hungria M."/>
        </authorList>
    </citation>
    <scope>NUCLEOTIDE SEQUENCE [LARGE SCALE GENOMIC DNA]</scope>
    <source>
        <strain evidence="3 4">WSM 1791</strain>
    </source>
</reference>
<dbReference type="InterPro" id="IPR009050">
    <property type="entry name" value="Globin-like_sf"/>
</dbReference>
<feature type="domain" description="Globin" evidence="2">
    <location>
        <begin position="26"/>
        <end position="126"/>
    </location>
</feature>
<protein>
    <submittedName>
        <fullName evidence="3">Globin</fullName>
    </submittedName>
</protein>
<dbReference type="GO" id="GO:0005344">
    <property type="term" value="F:oxygen carrier activity"/>
    <property type="evidence" value="ECO:0007669"/>
    <property type="project" value="UniProtKB-KW"/>
</dbReference>
<evidence type="ECO:0000313" key="4">
    <source>
        <dbReference type="Proteomes" id="UP000544122"/>
    </source>
</evidence>